<protein>
    <recommendedName>
        <fullName evidence="4">Arsenate reductase</fullName>
        <ecNumber evidence="4">1.20.4.1</ecNumber>
    </recommendedName>
</protein>
<accession>A0AAI9D8G6</accession>
<organism evidence="5">
    <name type="scientific">Providencia stuartii</name>
    <dbReference type="NCBI Taxonomy" id="588"/>
    <lineage>
        <taxon>Bacteria</taxon>
        <taxon>Pseudomonadati</taxon>
        <taxon>Pseudomonadota</taxon>
        <taxon>Gammaproteobacteria</taxon>
        <taxon>Enterobacterales</taxon>
        <taxon>Morganellaceae</taxon>
        <taxon>Providencia</taxon>
    </lineage>
</organism>
<dbReference type="GO" id="GO:0008794">
    <property type="term" value="F:arsenate reductase (glutaredoxin) activity"/>
    <property type="evidence" value="ECO:0007669"/>
    <property type="project" value="UniProtKB-UniRule"/>
</dbReference>
<comment type="caution">
    <text evidence="5">The sequence shown here is derived from an EMBL/GenBank/DDBJ whole genome shotgun (WGS) entry which is preliminary data.</text>
</comment>
<dbReference type="NCBIfam" id="TIGR00014">
    <property type="entry name" value="arsC"/>
    <property type="match status" value="1"/>
</dbReference>
<dbReference type="PROSITE" id="PS51353">
    <property type="entry name" value="ARSC"/>
    <property type="match status" value="1"/>
</dbReference>
<keyword evidence="2 4" id="KW-0560">Oxidoreductase</keyword>
<dbReference type="PANTHER" id="PTHR30041:SF4">
    <property type="entry name" value="ARSENATE REDUCTASE"/>
    <property type="match status" value="1"/>
</dbReference>
<comment type="similarity">
    <text evidence="1 3 4">Belongs to the ArsC family.</text>
</comment>
<dbReference type="PANTHER" id="PTHR30041">
    <property type="entry name" value="ARSENATE REDUCTASE"/>
    <property type="match status" value="1"/>
</dbReference>
<dbReference type="Pfam" id="PF03960">
    <property type="entry name" value="ArsC"/>
    <property type="match status" value="1"/>
</dbReference>
<reference evidence="5" key="1">
    <citation type="submission" date="2024-02" db="EMBL/GenBank/DDBJ databases">
        <authorList>
            <consortium name="Clinical and Environmental Microbiology Branch: Whole genome sequencing antimicrobial resistance pathogens in the healthcare setting"/>
        </authorList>
    </citation>
    <scope>NUCLEOTIDE SEQUENCE</scope>
    <source>
        <strain evidence="5">2021GO-0154</strain>
    </source>
</reference>
<evidence type="ECO:0000313" key="5">
    <source>
        <dbReference type="EMBL" id="EMJ5132759.1"/>
    </source>
</evidence>
<dbReference type="SUPFAM" id="SSF52833">
    <property type="entry name" value="Thioredoxin-like"/>
    <property type="match status" value="1"/>
</dbReference>
<dbReference type="InterPro" id="IPR036249">
    <property type="entry name" value="Thioredoxin-like_sf"/>
</dbReference>
<evidence type="ECO:0000256" key="4">
    <source>
        <dbReference type="RuleBase" id="RU362029"/>
    </source>
</evidence>
<evidence type="ECO:0000256" key="2">
    <source>
        <dbReference type="ARBA" id="ARBA00023002"/>
    </source>
</evidence>
<comment type="catalytic activity">
    <reaction evidence="4">
        <text>[glutaredoxin]-dithiol + arsenate + glutathione + H(+) = glutathionyl-S-S-[glutaredoxin] + arsenite + H2O</text>
        <dbReference type="Rhea" id="RHEA:22016"/>
        <dbReference type="Rhea" id="RHEA-COMP:10729"/>
        <dbReference type="Rhea" id="RHEA-COMP:17668"/>
        <dbReference type="ChEBI" id="CHEBI:15377"/>
        <dbReference type="ChEBI" id="CHEBI:15378"/>
        <dbReference type="ChEBI" id="CHEBI:29242"/>
        <dbReference type="ChEBI" id="CHEBI:29950"/>
        <dbReference type="ChEBI" id="CHEBI:48597"/>
        <dbReference type="ChEBI" id="CHEBI:57925"/>
        <dbReference type="ChEBI" id="CHEBI:146199"/>
        <dbReference type="EC" id="1.20.4.1"/>
    </reaction>
</comment>
<dbReference type="EMBL" id="ABMABF030000001">
    <property type="protein sequence ID" value="EMJ5132759.1"/>
    <property type="molecule type" value="Genomic_DNA"/>
</dbReference>
<sequence>MTNTLKIYHNPRCSKSRETLALLESKGITPTIVEYLKTPPSIADLKQLLKSLGFTDARQLMRTKEDLYKELNLKDESLTQEQLLHAMHENPKLIERPIVVNGKKAKLGRPPEQVLDIL</sequence>
<dbReference type="CDD" id="cd03034">
    <property type="entry name" value="ArsC_ArsC"/>
    <property type="match status" value="1"/>
</dbReference>
<dbReference type="InterPro" id="IPR006660">
    <property type="entry name" value="Arsenate_reductase-like"/>
</dbReference>
<evidence type="ECO:0000256" key="1">
    <source>
        <dbReference type="ARBA" id="ARBA00007198"/>
    </source>
</evidence>
<proteinExistence type="inferred from homology"/>
<dbReference type="Gene3D" id="3.40.30.10">
    <property type="entry name" value="Glutaredoxin"/>
    <property type="match status" value="1"/>
</dbReference>
<gene>
    <name evidence="5" type="primary">arsC</name>
    <name evidence="5" type="ORF">RG298_000428</name>
</gene>
<evidence type="ECO:0000256" key="3">
    <source>
        <dbReference type="PROSITE-ProRule" id="PRU01282"/>
    </source>
</evidence>
<dbReference type="EC" id="1.20.4.1" evidence="4"/>
<dbReference type="InterPro" id="IPR006659">
    <property type="entry name" value="Arsenate_reductase"/>
</dbReference>
<name>A0AAI9D8G6_PROST</name>
<dbReference type="AlphaFoldDB" id="A0AAI9D8G6"/>